<evidence type="ECO:0000256" key="8">
    <source>
        <dbReference type="SAM" id="MobiDB-lite"/>
    </source>
</evidence>
<dbReference type="PROSITE" id="PS00170">
    <property type="entry name" value="CSA_PPIASE_1"/>
    <property type="match status" value="1"/>
</dbReference>
<accession>A0ABD3NA17</accession>
<protein>
    <recommendedName>
        <fullName evidence="2">peptidylprolyl isomerase</fullName>
        <ecNumber evidence="2">5.2.1.8</ecNumber>
    </recommendedName>
</protein>
<dbReference type="InterPro" id="IPR001680">
    <property type="entry name" value="WD40_rpt"/>
</dbReference>
<feature type="compositionally biased region" description="Basic and acidic residues" evidence="8">
    <location>
        <begin position="68"/>
        <end position="77"/>
    </location>
</feature>
<dbReference type="PROSITE" id="PS50072">
    <property type="entry name" value="CSA_PPIASE_2"/>
    <property type="match status" value="1"/>
</dbReference>
<feature type="region of interest" description="Disordered" evidence="8">
    <location>
        <begin position="31"/>
        <end position="80"/>
    </location>
</feature>
<evidence type="ECO:0000256" key="1">
    <source>
        <dbReference type="ARBA" id="ARBA00000971"/>
    </source>
</evidence>
<reference evidence="10 11" key="1">
    <citation type="submission" date="2024-10" db="EMBL/GenBank/DDBJ databases">
        <title>Updated reference genomes for cyclostephanoid diatoms.</title>
        <authorList>
            <person name="Roberts W.R."/>
            <person name="Alverson A.J."/>
        </authorList>
    </citation>
    <scope>NUCLEOTIDE SEQUENCE [LARGE SCALE GENOMIC DNA]</scope>
    <source>
        <strain evidence="10 11">AJA276-08</strain>
    </source>
</reference>
<feature type="repeat" description="WD" evidence="7">
    <location>
        <begin position="103"/>
        <end position="135"/>
    </location>
</feature>
<dbReference type="GO" id="GO:0003755">
    <property type="term" value="F:peptidyl-prolyl cis-trans isomerase activity"/>
    <property type="evidence" value="ECO:0007669"/>
    <property type="project" value="UniProtKB-KW"/>
</dbReference>
<dbReference type="GO" id="GO:0005634">
    <property type="term" value="C:nucleus"/>
    <property type="evidence" value="ECO:0007669"/>
    <property type="project" value="UniProtKB-ARBA"/>
</dbReference>
<dbReference type="InterPro" id="IPR002130">
    <property type="entry name" value="Cyclophilin-type_PPIase_dom"/>
</dbReference>
<evidence type="ECO:0000256" key="3">
    <source>
        <dbReference type="ARBA" id="ARBA00022574"/>
    </source>
</evidence>
<keyword evidence="5" id="KW-0697">Rotamase</keyword>
<feature type="compositionally biased region" description="Basic and acidic residues" evidence="8">
    <location>
        <begin position="34"/>
        <end position="51"/>
    </location>
</feature>
<dbReference type="PROSITE" id="PS50294">
    <property type="entry name" value="WD_REPEATS_REGION"/>
    <property type="match status" value="1"/>
</dbReference>
<name>A0ABD3NA17_9STRA</name>
<dbReference type="InterPro" id="IPR044666">
    <property type="entry name" value="Cyclophilin_A-like"/>
</dbReference>
<dbReference type="CDD" id="cd01927">
    <property type="entry name" value="cyclophilin_WD40"/>
    <property type="match status" value="1"/>
</dbReference>
<dbReference type="InterPro" id="IPR020892">
    <property type="entry name" value="Cyclophilin-type_PPIase_CS"/>
</dbReference>
<proteinExistence type="predicted"/>
<dbReference type="SUPFAM" id="SSF50978">
    <property type="entry name" value="WD40 repeat-like"/>
    <property type="match status" value="1"/>
</dbReference>
<dbReference type="InterPro" id="IPR036322">
    <property type="entry name" value="WD40_repeat_dom_sf"/>
</dbReference>
<dbReference type="PROSITE" id="PS50082">
    <property type="entry name" value="WD_REPEATS_2"/>
    <property type="match status" value="1"/>
</dbReference>
<organism evidence="10 11">
    <name type="scientific">Stephanodiscus triporus</name>
    <dbReference type="NCBI Taxonomy" id="2934178"/>
    <lineage>
        <taxon>Eukaryota</taxon>
        <taxon>Sar</taxon>
        <taxon>Stramenopiles</taxon>
        <taxon>Ochrophyta</taxon>
        <taxon>Bacillariophyta</taxon>
        <taxon>Coscinodiscophyceae</taxon>
        <taxon>Thalassiosirophycidae</taxon>
        <taxon>Stephanodiscales</taxon>
        <taxon>Stephanodiscaceae</taxon>
        <taxon>Stephanodiscus</taxon>
    </lineage>
</organism>
<dbReference type="EC" id="5.2.1.8" evidence="2"/>
<dbReference type="Gene3D" id="2.130.10.10">
    <property type="entry name" value="YVTN repeat-like/Quinoprotein amine dehydrogenase"/>
    <property type="match status" value="1"/>
</dbReference>
<evidence type="ECO:0000313" key="11">
    <source>
        <dbReference type="Proteomes" id="UP001530315"/>
    </source>
</evidence>
<dbReference type="FunFam" id="2.40.100.10:FF:000003">
    <property type="entry name" value="Peptidylprolyl isomerase domain and WD repeat-containing 1"/>
    <property type="match status" value="1"/>
</dbReference>
<keyword evidence="3 7" id="KW-0853">WD repeat</keyword>
<evidence type="ECO:0000256" key="7">
    <source>
        <dbReference type="PROSITE-ProRule" id="PRU00221"/>
    </source>
</evidence>
<dbReference type="Pfam" id="PF00160">
    <property type="entry name" value="Pro_isomerase"/>
    <property type="match status" value="1"/>
</dbReference>
<dbReference type="PANTHER" id="PTHR45625">
    <property type="entry name" value="PEPTIDYL-PROLYL CIS-TRANS ISOMERASE-RELATED"/>
    <property type="match status" value="1"/>
</dbReference>
<dbReference type="InterPro" id="IPR015943">
    <property type="entry name" value="WD40/YVTN_repeat-like_dom_sf"/>
</dbReference>
<feature type="domain" description="PPIase cyclophilin-type" evidence="9">
    <location>
        <begin position="455"/>
        <end position="597"/>
    </location>
</feature>
<dbReference type="Proteomes" id="UP001530315">
    <property type="component" value="Unassembled WGS sequence"/>
</dbReference>
<keyword evidence="11" id="KW-1185">Reference proteome</keyword>
<dbReference type="InterPro" id="IPR029000">
    <property type="entry name" value="Cyclophilin-like_dom_sf"/>
</dbReference>
<dbReference type="Gene3D" id="2.40.100.10">
    <property type="entry name" value="Cyclophilin-like"/>
    <property type="match status" value="1"/>
</dbReference>
<dbReference type="PANTHER" id="PTHR45625:SF4">
    <property type="entry name" value="PEPTIDYLPROLYL ISOMERASE DOMAIN AND WD REPEAT-CONTAINING PROTEIN 1"/>
    <property type="match status" value="1"/>
</dbReference>
<evidence type="ECO:0000256" key="2">
    <source>
        <dbReference type="ARBA" id="ARBA00013194"/>
    </source>
</evidence>
<dbReference type="SMART" id="SM00320">
    <property type="entry name" value="WD40"/>
    <property type="match status" value="1"/>
</dbReference>
<keyword evidence="6" id="KW-0413">Isomerase</keyword>
<evidence type="ECO:0000259" key="9">
    <source>
        <dbReference type="PROSITE" id="PS50072"/>
    </source>
</evidence>
<dbReference type="AlphaFoldDB" id="A0ABD3NA17"/>
<dbReference type="EMBL" id="JALLAZ020001562">
    <property type="protein sequence ID" value="KAL3772938.1"/>
    <property type="molecule type" value="Genomic_DNA"/>
</dbReference>
<dbReference type="SUPFAM" id="SSF50891">
    <property type="entry name" value="Cyclophilin-like"/>
    <property type="match status" value="1"/>
</dbReference>
<evidence type="ECO:0000256" key="5">
    <source>
        <dbReference type="ARBA" id="ARBA00023110"/>
    </source>
</evidence>
<dbReference type="PRINTS" id="PR00153">
    <property type="entry name" value="CSAPPISMRASE"/>
</dbReference>
<keyword evidence="4" id="KW-0677">Repeat</keyword>
<gene>
    <name evidence="10" type="ORF">ACHAW5_009629</name>
</gene>
<comment type="catalytic activity">
    <reaction evidence="1">
        <text>[protein]-peptidylproline (omega=180) = [protein]-peptidylproline (omega=0)</text>
        <dbReference type="Rhea" id="RHEA:16237"/>
        <dbReference type="Rhea" id="RHEA-COMP:10747"/>
        <dbReference type="Rhea" id="RHEA-COMP:10748"/>
        <dbReference type="ChEBI" id="CHEBI:83833"/>
        <dbReference type="ChEBI" id="CHEBI:83834"/>
        <dbReference type="EC" id="5.2.1.8"/>
    </reaction>
</comment>
<evidence type="ECO:0000256" key="6">
    <source>
        <dbReference type="ARBA" id="ARBA00023235"/>
    </source>
</evidence>
<comment type="caution">
    <text evidence="10">The sequence shown here is derived from an EMBL/GenBank/DDBJ whole genome shotgun (WGS) entry which is preliminary data.</text>
</comment>
<sequence length="598" mass="64840">MSRCASNSSRYRLGGHAALIEGEDLYLLISTRAPTREEWREDDEAARKRRDDDDDDDDDGPSLPKNSDASKRGKKDGGGAMIPPGSILLFSGTNLSSEPLRAISYHAAPVTAMAYHPSRRLIVSGDASGILEVWSANDVIGGGGGGGASLSSSSSSSSSDGSRGSGFALPYASKSDTDLYALIKKKTHAIDVVLSEVHFAVYSSDRKVRLFGLDGCKLVCIYDERMRVYDGILSSRNTAFGIDAIEYGKRAALEREMEDSHLLSGGVYCDTTSRRYYSAVTPSSEGSHHQRLRMTFDDTGTYLLLPTIVGIKVINVLTHRVVATAGRGDASALRFVHLTLCPGDAKIDQQMQLARSGGSSAAITHGIDNDAPNDSLLVALAYGKRRFYAFSHVDPLSDKDVEPDERMILARDVLNEVPDASDLLEASHLGRTNDDPDSASRLITASKAVLRTTHGDIAIKLFKDTPRTIQNFVGHSQSGYYDNVVFHRIIPGFMIQTGDPLGDGTGGESIWGGEFEDEIRRDLRHDRPFTVSMANAGPNTNGSQFFITTVPTPWLDNKHTVFGRVVGGMEVVMAIESIKTDELDRPLSEVKILSVDLS</sequence>
<evidence type="ECO:0000313" key="10">
    <source>
        <dbReference type="EMBL" id="KAL3772938.1"/>
    </source>
</evidence>
<evidence type="ECO:0000256" key="4">
    <source>
        <dbReference type="ARBA" id="ARBA00022737"/>
    </source>
</evidence>